<organism evidence="1 2">
    <name type="scientific">Perkinsus olseni</name>
    <name type="common">Perkinsus atlanticus</name>
    <dbReference type="NCBI Taxonomy" id="32597"/>
    <lineage>
        <taxon>Eukaryota</taxon>
        <taxon>Sar</taxon>
        <taxon>Alveolata</taxon>
        <taxon>Perkinsozoa</taxon>
        <taxon>Perkinsea</taxon>
        <taxon>Perkinsida</taxon>
        <taxon>Perkinsidae</taxon>
        <taxon>Perkinsus</taxon>
    </lineage>
</organism>
<evidence type="ECO:0000313" key="1">
    <source>
        <dbReference type="EMBL" id="KAF4703173.1"/>
    </source>
</evidence>
<sequence>CGNSFHFWWLADQPMDVAASKQQQPKAAAAFGGGDVLDYDLTSPELNIASHLGYWATFGESQWSKMHANSWVNKPIPFPNSARVRYTWNIDLPLQLGPEALPRQLYIVPPHKHLNMWARDLEERAAIHKEIVGIKNWTHFLRGSILSSRILATARPTVR</sequence>
<gene>
    <name evidence="1" type="ORF">FOZ62_000582</name>
</gene>
<dbReference type="EMBL" id="JABANM010032296">
    <property type="protein sequence ID" value="KAF4703173.1"/>
    <property type="molecule type" value="Genomic_DNA"/>
</dbReference>
<proteinExistence type="predicted"/>
<feature type="non-terminal residue" evidence="1">
    <location>
        <position position="159"/>
    </location>
</feature>
<accession>A0A7J6Q4K1</accession>
<name>A0A7J6Q4K1_PEROL</name>
<dbReference type="Proteomes" id="UP000574390">
    <property type="component" value="Unassembled WGS sequence"/>
</dbReference>
<feature type="non-terminal residue" evidence="1">
    <location>
        <position position="1"/>
    </location>
</feature>
<comment type="caution">
    <text evidence="1">The sequence shown here is derived from an EMBL/GenBank/DDBJ whole genome shotgun (WGS) entry which is preliminary data.</text>
</comment>
<protein>
    <submittedName>
        <fullName evidence="1">Uncharacterized protein</fullName>
    </submittedName>
</protein>
<reference evidence="1 2" key="1">
    <citation type="submission" date="2020-04" db="EMBL/GenBank/DDBJ databases">
        <title>Perkinsus olseni comparative genomics.</title>
        <authorList>
            <person name="Bogema D.R."/>
        </authorList>
    </citation>
    <scope>NUCLEOTIDE SEQUENCE [LARGE SCALE GENOMIC DNA]</scope>
    <source>
        <strain evidence="1">ATCC PRA-205</strain>
    </source>
</reference>
<evidence type="ECO:0000313" key="2">
    <source>
        <dbReference type="Proteomes" id="UP000574390"/>
    </source>
</evidence>
<dbReference type="AlphaFoldDB" id="A0A7J6Q4K1"/>